<dbReference type="PANTHER" id="PTHR31683">
    <property type="entry name" value="PECTATE LYASE 18-RELATED"/>
    <property type="match status" value="1"/>
</dbReference>
<dbReference type="GO" id="GO:0000272">
    <property type="term" value="P:polysaccharide catabolic process"/>
    <property type="evidence" value="ECO:0007669"/>
    <property type="project" value="UniProtKB-KW"/>
</dbReference>
<dbReference type="GO" id="GO:0030570">
    <property type="term" value="F:pectate lyase activity"/>
    <property type="evidence" value="ECO:0007669"/>
    <property type="project" value="InterPro"/>
</dbReference>
<comment type="similarity">
    <text evidence="2">Belongs to the polysaccharide lyase 1 family.</text>
</comment>
<dbReference type="STRING" id="1144548.SAMN05443287_104480"/>
<evidence type="ECO:0000313" key="5">
    <source>
        <dbReference type="EMBL" id="SEJ45271.1"/>
    </source>
</evidence>
<dbReference type="InterPro" id="IPR012334">
    <property type="entry name" value="Pectin_lyas_fold"/>
</dbReference>
<dbReference type="PANTHER" id="PTHR31683:SF18">
    <property type="entry name" value="PECTATE LYASE 21-RELATED"/>
    <property type="match status" value="1"/>
</dbReference>
<feature type="domain" description="Pectate lyase" evidence="4">
    <location>
        <begin position="135"/>
        <end position="384"/>
    </location>
</feature>
<dbReference type="Proteomes" id="UP000198707">
    <property type="component" value="Unassembled WGS sequence"/>
</dbReference>
<sequence>MRKIAAGAALITLTLTVAPAPAAADPPTGHGGAVALSATRPAPGGAALSPVARQLGRQTLPAGDGWAAAGPGTTGGATAAADQIHVVSSRTELVTALGGDNASNAGNTTPKIVYVKGTIDGFEDADGRLLDCTDLADPEYSLAAYLAAYDPAVWGRVAPSGPVEQARVRSVTNQTRQTQINVGPNTTIIGLRGARLTGLTLMIDRAPNVIVRNITFDDARDCFPAWSPTDGEAGNWNSQYDQVSVRRSENVWIDHNTFTDGDNPDSAQPIHFGRPYQVHDGSLDITHTASLVTASWNRFVGRDKLMLIGSSNTVGPDVGRLNVTLHHNLFDRVLQRLPRVRFGQVDLYNNAYRLDGEGFEYAIGVGVQSAVYAENNHFTLGTGVTAADLLYDWSGTAITTRGNWVKPAGGLPRPVDLVAAYNAAHEPELSPDAGWTPTLRHGPVLPAPLVPLVVGPLAGADRLPL</sequence>
<dbReference type="Gene3D" id="2.160.20.10">
    <property type="entry name" value="Single-stranded right-handed beta-helix, Pectin lyase-like"/>
    <property type="match status" value="1"/>
</dbReference>
<dbReference type="Pfam" id="PF00544">
    <property type="entry name" value="Pectate_lyase_4"/>
    <property type="match status" value="1"/>
</dbReference>
<evidence type="ECO:0000259" key="4">
    <source>
        <dbReference type="SMART" id="SM00656"/>
    </source>
</evidence>
<dbReference type="SUPFAM" id="SSF51126">
    <property type="entry name" value="Pectin lyase-like"/>
    <property type="match status" value="1"/>
</dbReference>
<keyword evidence="2" id="KW-0119">Carbohydrate metabolism</keyword>
<dbReference type="RefSeq" id="WP_092380211.1">
    <property type="nucleotide sequence ID" value="NZ_BOPI01000005.1"/>
</dbReference>
<proteinExistence type="inferred from homology"/>
<dbReference type="AlphaFoldDB" id="A0A1H6YVL2"/>
<evidence type="ECO:0000256" key="2">
    <source>
        <dbReference type="RuleBase" id="RU361173"/>
    </source>
</evidence>
<dbReference type="SMART" id="SM00656">
    <property type="entry name" value="Amb_all"/>
    <property type="match status" value="1"/>
</dbReference>
<organism evidence="5 6">
    <name type="scientific">Micromonospora phaseoli</name>
    <dbReference type="NCBI Taxonomy" id="1144548"/>
    <lineage>
        <taxon>Bacteria</taxon>
        <taxon>Bacillati</taxon>
        <taxon>Actinomycetota</taxon>
        <taxon>Actinomycetes</taxon>
        <taxon>Micromonosporales</taxon>
        <taxon>Micromonosporaceae</taxon>
        <taxon>Micromonospora</taxon>
    </lineage>
</organism>
<gene>
    <name evidence="5" type="ORF">SAMN05443287_104480</name>
</gene>
<dbReference type="GO" id="GO:0005576">
    <property type="term" value="C:extracellular region"/>
    <property type="evidence" value="ECO:0007669"/>
    <property type="project" value="UniProtKB-SubCell"/>
</dbReference>
<dbReference type="InterPro" id="IPR011050">
    <property type="entry name" value="Pectin_lyase_fold/virulence"/>
</dbReference>
<reference evidence="6" key="1">
    <citation type="submission" date="2016-10" db="EMBL/GenBank/DDBJ databases">
        <authorList>
            <person name="Varghese N."/>
            <person name="Submissions S."/>
        </authorList>
    </citation>
    <scope>NUCLEOTIDE SEQUENCE [LARGE SCALE GENOMIC DNA]</scope>
    <source>
        <strain evidence="6">CGMCC 4.7038</strain>
    </source>
</reference>
<name>A0A1H6YVL2_9ACTN</name>
<dbReference type="EMBL" id="FNYV01000004">
    <property type="protein sequence ID" value="SEJ45271.1"/>
    <property type="molecule type" value="Genomic_DNA"/>
</dbReference>
<comment type="subcellular location">
    <subcellularLocation>
        <location evidence="2">Secreted</location>
    </subcellularLocation>
</comment>
<feature type="chain" id="PRO_5011760204" evidence="3">
    <location>
        <begin position="25"/>
        <end position="465"/>
    </location>
</feature>
<feature type="signal peptide" evidence="3">
    <location>
        <begin position="1"/>
        <end position="24"/>
    </location>
</feature>
<keyword evidence="2" id="KW-0624">Polysaccharide degradation</keyword>
<accession>A0A1H6YVL2</accession>
<dbReference type="OrthoDB" id="9804661at2"/>
<dbReference type="InterPro" id="IPR045032">
    <property type="entry name" value="PEL"/>
</dbReference>
<evidence type="ECO:0000256" key="1">
    <source>
        <dbReference type="ARBA" id="ARBA00023239"/>
    </source>
</evidence>
<dbReference type="InterPro" id="IPR002022">
    <property type="entry name" value="Pec_lyase"/>
</dbReference>
<evidence type="ECO:0000256" key="3">
    <source>
        <dbReference type="SAM" id="SignalP"/>
    </source>
</evidence>
<keyword evidence="2" id="KW-0964">Secreted</keyword>
<protein>
    <submittedName>
        <fullName evidence="5">Pectate lyase</fullName>
    </submittedName>
</protein>
<evidence type="ECO:0000313" key="6">
    <source>
        <dbReference type="Proteomes" id="UP000198707"/>
    </source>
</evidence>
<keyword evidence="3" id="KW-0732">Signal</keyword>
<keyword evidence="6" id="KW-1185">Reference proteome</keyword>
<keyword evidence="1 2" id="KW-0456">Lyase</keyword>